<evidence type="ECO:0000256" key="2">
    <source>
        <dbReference type="ARBA" id="ARBA00022737"/>
    </source>
</evidence>
<dbReference type="Gene3D" id="2.120.10.80">
    <property type="entry name" value="Kelch-type beta propeller"/>
    <property type="match status" value="2"/>
</dbReference>
<dbReference type="PANTHER" id="PTHR46093">
    <property type="entry name" value="ACYL-COA-BINDING DOMAIN-CONTAINING PROTEIN 5"/>
    <property type="match status" value="1"/>
</dbReference>
<evidence type="ECO:0000313" key="4">
    <source>
        <dbReference type="EMBL" id="CDW75920.1"/>
    </source>
</evidence>
<feature type="region of interest" description="Disordered" evidence="3">
    <location>
        <begin position="227"/>
        <end position="251"/>
    </location>
</feature>
<organism evidence="4 5">
    <name type="scientific">Stylonychia lemnae</name>
    <name type="common">Ciliate</name>
    <dbReference type="NCBI Taxonomy" id="5949"/>
    <lineage>
        <taxon>Eukaryota</taxon>
        <taxon>Sar</taxon>
        <taxon>Alveolata</taxon>
        <taxon>Ciliophora</taxon>
        <taxon>Intramacronucleata</taxon>
        <taxon>Spirotrichea</taxon>
        <taxon>Stichotrichia</taxon>
        <taxon>Sporadotrichida</taxon>
        <taxon>Oxytrichidae</taxon>
        <taxon>Stylonychinae</taxon>
        <taxon>Stylonychia</taxon>
    </lineage>
</organism>
<keyword evidence="1" id="KW-0880">Kelch repeat</keyword>
<proteinExistence type="predicted"/>
<dbReference type="Proteomes" id="UP000039865">
    <property type="component" value="Unassembled WGS sequence"/>
</dbReference>
<reference evidence="4 5" key="1">
    <citation type="submission" date="2014-06" db="EMBL/GenBank/DDBJ databases">
        <authorList>
            <person name="Swart Estienne"/>
        </authorList>
    </citation>
    <scope>NUCLEOTIDE SEQUENCE [LARGE SCALE GENOMIC DNA]</scope>
    <source>
        <strain evidence="4 5">130c</strain>
    </source>
</reference>
<keyword evidence="5" id="KW-1185">Reference proteome</keyword>
<dbReference type="AlphaFoldDB" id="A0A078A1E7"/>
<evidence type="ECO:0008006" key="6">
    <source>
        <dbReference type="Google" id="ProtNLM"/>
    </source>
</evidence>
<gene>
    <name evidence="4" type="primary">Contig5985.g277</name>
    <name evidence="4" type="ORF">STYLEM_4916</name>
</gene>
<dbReference type="InterPro" id="IPR011043">
    <property type="entry name" value="Gal_Oxase/kelch_b-propeller"/>
</dbReference>
<evidence type="ECO:0000256" key="3">
    <source>
        <dbReference type="SAM" id="MobiDB-lite"/>
    </source>
</evidence>
<evidence type="ECO:0000256" key="1">
    <source>
        <dbReference type="ARBA" id="ARBA00022441"/>
    </source>
</evidence>
<evidence type="ECO:0000313" key="5">
    <source>
        <dbReference type="Proteomes" id="UP000039865"/>
    </source>
</evidence>
<dbReference type="OrthoDB" id="10001928at2759"/>
<dbReference type="InterPro" id="IPR015915">
    <property type="entry name" value="Kelch-typ_b-propeller"/>
</dbReference>
<accession>A0A078A1E7</accession>
<dbReference type="SUPFAM" id="SSF50965">
    <property type="entry name" value="Galactose oxidase, central domain"/>
    <property type="match status" value="1"/>
</dbReference>
<dbReference type="Pfam" id="PF24681">
    <property type="entry name" value="Kelch_KLHDC2_KLHL20_DRC7"/>
    <property type="match status" value="1"/>
</dbReference>
<protein>
    <recommendedName>
        <fullName evidence="6">Kelch motif family protein</fullName>
    </recommendedName>
</protein>
<dbReference type="OMA" id="RANHEAV"/>
<dbReference type="EMBL" id="CCKQ01004763">
    <property type="protein sequence ID" value="CDW75920.1"/>
    <property type="molecule type" value="Genomic_DNA"/>
</dbReference>
<dbReference type="PANTHER" id="PTHR46093:SF18">
    <property type="entry name" value="FIBRONECTIN TYPE-III DOMAIN-CONTAINING PROTEIN"/>
    <property type="match status" value="1"/>
</dbReference>
<name>A0A078A1E7_STYLE</name>
<keyword evidence="2" id="KW-0677">Repeat</keyword>
<sequence>MSKLQMDRNSIELTNIPLNDYQPEKSLLYQELLLEDIPENESKDYSYRGGQSLGGVARENMTSRKLFYENRKQNQLLISINCSKAVDNQNYKEQANLIRHQQQQLVGSLRSQSIVESNKQVLLNQARGSINIHHRQKSYNTSFYGTNPHTTHHNNFVQIDELLHQNNQSRATRISGDILTQFRISNQKIQEMRISQDFKQSKRDRGSQLNKSVNLNSTKINVLPNLLKESPEKQSNHRKSQQRVEKDSILENTDSLVDSSKMFIKNKHSEQKVMYNRAMNKLRNFLRYKGYPNTTLEQSNYGLYHFHIDTQDNEIKLNKFETNPSQNNSFMMNNNSSGYESKDLNSKFKLNEDSLKIDLDQVNEVKKMKRQETEDYISNDLIKNSPAFRQIQRKRTIKNDQFSMNIKPTSMALDNDFSSREVQAKREANQQKTILYIKEVDDNERDFLNMELKEFIHLSIDELQQAYNRLIKAVNPVFSGSVDTLVNRLDSKKIMSFNDTTPGSLRVKAAMQQQQQQEHHSYNEIESNLLNQLKTCREQLDKKKLVYGMWSILGQQGSIPDSREGATAIMVDNNLYIFGGFSRDLFNDMRVFDLHTQRWRLVRPSQAPHQRFAHSMTQYGNKLFIFGGAGPYIASIKMRLSFNDVQVFDMDKEIWLKEPDIEGAPKKRQNHICGSIGPVMIVQGGFNTESKKVLSDFGLFDMENLKWLAGRVYFEGERIDDKTQAYDEFSENILGFRQMHSATTVVDTDFYRENPQMKHSKFIWMHKRPSIEEDENHGNKYKNFDEGIYIFGGQNQQNHALNDLWLIEPFYDENQKNLNPNTFEYVTKPTLAINIRKIDDIKGKPPCPRIQHQATLFKDWNNHNLLVIYGGRNDGLFAKTQNVAMNDICIFNVNKKEWQVLAMYGQMPCSRWSHILTMNGSARSDGFLVFGGVNLKSYCKSRIYQFQIWNQWYKHKKNLYNHQNTSLKEPDEKYEMLNNNVKDKIDIIKDLLIKPKKQNQ</sequence>
<dbReference type="InParanoid" id="A0A078A1E7"/>